<dbReference type="RefSeq" id="WP_069986906.1">
    <property type="nucleotide sequence ID" value="NZ_JACOQK010000001.1"/>
</dbReference>
<dbReference type="CDD" id="cd06464">
    <property type="entry name" value="ACD_sHsps-like"/>
    <property type="match status" value="1"/>
</dbReference>
<dbReference type="InterPro" id="IPR031107">
    <property type="entry name" value="Small_HSP"/>
</dbReference>
<dbReference type="InterPro" id="IPR008978">
    <property type="entry name" value="HSP20-like_chaperone"/>
</dbReference>
<gene>
    <name evidence="4" type="ORF">H8Z77_10360</name>
</gene>
<dbReference type="PROSITE" id="PS01031">
    <property type="entry name" value="SHSP"/>
    <property type="match status" value="1"/>
</dbReference>
<comment type="similarity">
    <text evidence="1 2">Belongs to the small heat shock protein (HSP20) family.</text>
</comment>
<dbReference type="InterPro" id="IPR002068">
    <property type="entry name" value="A-crystallin/Hsp20_dom"/>
</dbReference>
<name>A0ABR7ITD6_9CLOT</name>
<feature type="domain" description="SHSP" evidence="3">
    <location>
        <begin position="24"/>
        <end position="134"/>
    </location>
</feature>
<dbReference type="Proteomes" id="UP000649151">
    <property type="component" value="Unassembled WGS sequence"/>
</dbReference>
<dbReference type="EMBL" id="JACOQK010000001">
    <property type="protein sequence ID" value="MBC5788406.1"/>
    <property type="molecule type" value="Genomic_DNA"/>
</dbReference>
<protein>
    <submittedName>
        <fullName evidence="4">Hsp20/alpha crystallin family protein</fullName>
    </submittedName>
</protein>
<dbReference type="SUPFAM" id="SSF49764">
    <property type="entry name" value="HSP20-like chaperones"/>
    <property type="match status" value="1"/>
</dbReference>
<dbReference type="Pfam" id="PF00011">
    <property type="entry name" value="HSP20"/>
    <property type="match status" value="1"/>
</dbReference>
<evidence type="ECO:0000256" key="2">
    <source>
        <dbReference type="RuleBase" id="RU003616"/>
    </source>
</evidence>
<accession>A0ABR7ITD6</accession>
<evidence type="ECO:0000313" key="4">
    <source>
        <dbReference type="EMBL" id="MBC5788406.1"/>
    </source>
</evidence>
<evidence type="ECO:0000313" key="5">
    <source>
        <dbReference type="Proteomes" id="UP000649151"/>
    </source>
</evidence>
<organism evidence="4 5">
    <name type="scientific">Clostridium facile</name>
    <dbReference type="NCBI Taxonomy" id="2763035"/>
    <lineage>
        <taxon>Bacteria</taxon>
        <taxon>Bacillati</taxon>
        <taxon>Bacillota</taxon>
        <taxon>Clostridia</taxon>
        <taxon>Eubacteriales</taxon>
        <taxon>Clostridiaceae</taxon>
        <taxon>Clostridium</taxon>
    </lineage>
</organism>
<reference evidence="4 5" key="1">
    <citation type="submission" date="2020-08" db="EMBL/GenBank/DDBJ databases">
        <title>Genome public.</title>
        <authorList>
            <person name="Liu C."/>
            <person name="Sun Q."/>
        </authorList>
    </citation>
    <scope>NUCLEOTIDE SEQUENCE [LARGE SCALE GENOMIC DNA]</scope>
    <source>
        <strain evidence="4 5">NSJ-27</strain>
    </source>
</reference>
<dbReference type="Gene3D" id="2.60.40.790">
    <property type="match status" value="1"/>
</dbReference>
<keyword evidence="5" id="KW-1185">Reference proteome</keyword>
<dbReference type="PANTHER" id="PTHR11527">
    <property type="entry name" value="HEAT-SHOCK PROTEIN 20 FAMILY MEMBER"/>
    <property type="match status" value="1"/>
</dbReference>
<evidence type="ECO:0000256" key="1">
    <source>
        <dbReference type="PROSITE-ProRule" id="PRU00285"/>
    </source>
</evidence>
<evidence type="ECO:0000259" key="3">
    <source>
        <dbReference type="PROSITE" id="PS01031"/>
    </source>
</evidence>
<comment type="caution">
    <text evidence="4">The sequence shown here is derived from an EMBL/GenBank/DDBJ whole genome shotgun (WGS) entry which is preliminary data.</text>
</comment>
<proteinExistence type="inferred from homology"/>
<sequence length="134" mass="15800">MFELTPFEQESQSFYQYLEQNLFDLVGLSHYHTKIQETEKTYEIQIELPGFEKEDISITIQQNKMVIEAKQHKLIQEQTADYHTSKNESRAFVRSFDVSNVETDQITVDYRQGLLRLSLPKKEPSSIPIKKIEL</sequence>